<feature type="region of interest" description="Disordered" evidence="1">
    <location>
        <begin position="1"/>
        <end position="42"/>
    </location>
</feature>
<dbReference type="PANTHER" id="PTHR34546:SF3">
    <property type="entry name" value="OS06G0153600 PROTEIN"/>
    <property type="match status" value="1"/>
</dbReference>
<keyword evidence="3" id="KW-1185">Reference proteome</keyword>
<evidence type="ECO:0000313" key="2">
    <source>
        <dbReference type="EMBL" id="KAI0522954.1"/>
    </source>
</evidence>
<proteinExistence type="predicted"/>
<dbReference type="OrthoDB" id="1929495at2759"/>
<organism evidence="2 3">
    <name type="scientific">Dendrobium nobile</name>
    <name type="common">Orchid</name>
    <dbReference type="NCBI Taxonomy" id="94219"/>
    <lineage>
        <taxon>Eukaryota</taxon>
        <taxon>Viridiplantae</taxon>
        <taxon>Streptophyta</taxon>
        <taxon>Embryophyta</taxon>
        <taxon>Tracheophyta</taxon>
        <taxon>Spermatophyta</taxon>
        <taxon>Magnoliopsida</taxon>
        <taxon>Liliopsida</taxon>
        <taxon>Asparagales</taxon>
        <taxon>Orchidaceae</taxon>
        <taxon>Epidendroideae</taxon>
        <taxon>Malaxideae</taxon>
        <taxon>Dendrobiinae</taxon>
        <taxon>Dendrobium</taxon>
    </lineage>
</organism>
<dbReference type="EMBL" id="JAGYWB010000005">
    <property type="protein sequence ID" value="KAI0522954.1"/>
    <property type="molecule type" value="Genomic_DNA"/>
</dbReference>
<protein>
    <submittedName>
        <fullName evidence="2">Uncharacterized protein</fullName>
    </submittedName>
</protein>
<name>A0A8T3BVG0_DENNO</name>
<sequence length="279" mass="31261">METAASSNSSAVQSPNIPTVPPVNSTAFKRENRRKRKERKRQEKLQLLLEDWAPLAGLPRPAAPIAITTSDTDWPLEPVTDENPEPTAWNLNLRSPSPAQPQPQPPASAEALAQANALKLCREFFAAEYGSDDEDWEVEDRNGGKSYNFFKGLFYKESDLRDFYRRDWAKGEFYCLACEGIGEKLGKKFVGLAAVSQHANFISKTKRIMVHRSYGRVVCELLGWEIHGLRVVHSEDNASDTDSQENLIFELDEEALKAALENTGEDGVYLMDGVEMNVP</sequence>
<feature type="region of interest" description="Disordered" evidence="1">
    <location>
        <begin position="70"/>
        <end position="111"/>
    </location>
</feature>
<reference evidence="2" key="1">
    <citation type="journal article" date="2022" name="Front. Genet.">
        <title>Chromosome-Scale Assembly of the Dendrobium nobile Genome Provides Insights Into the Molecular Mechanism of the Biosynthesis of the Medicinal Active Ingredient of Dendrobium.</title>
        <authorList>
            <person name="Xu Q."/>
            <person name="Niu S.-C."/>
            <person name="Li K.-L."/>
            <person name="Zheng P.-J."/>
            <person name="Zhang X.-J."/>
            <person name="Jia Y."/>
            <person name="Liu Y."/>
            <person name="Niu Y.-X."/>
            <person name="Yu L.-H."/>
            <person name="Chen D.-F."/>
            <person name="Zhang G.-Q."/>
        </authorList>
    </citation>
    <scope>NUCLEOTIDE SEQUENCE</scope>
    <source>
        <tissue evidence="2">Leaf</tissue>
    </source>
</reference>
<gene>
    <name evidence="2" type="ORF">KFK09_005343</name>
</gene>
<dbReference type="Proteomes" id="UP000829196">
    <property type="component" value="Unassembled WGS sequence"/>
</dbReference>
<dbReference type="AlphaFoldDB" id="A0A8T3BVG0"/>
<accession>A0A8T3BVG0</accession>
<evidence type="ECO:0000313" key="3">
    <source>
        <dbReference type="Proteomes" id="UP000829196"/>
    </source>
</evidence>
<dbReference type="PANTHER" id="PTHR34546">
    <property type="entry name" value="OS06G0153600 PROTEIN"/>
    <property type="match status" value="1"/>
</dbReference>
<feature type="compositionally biased region" description="Polar residues" evidence="1">
    <location>
        <begin position="1"/>
        <end position="27"/>
    </location>
</feature>
<comment type="caution">
    <text evidence="2">The sequence shown here is derived from an EMBL/GenBank/DDBJ whole genome shotgun (WGS) entry which is preliminary data.</text>
</comment>
<evidence type="ECO:0000256" key="1">
    <source>
        <dbReference type="SAM" id="MobiDB-lite"/>
    </source>
</evidence>